<dbReference type="Proteomes" id="UP000186469">
    <property type="component" value="Unassembled WGS sequence"/>
</dbReference>
<comment type="function">
    <text evidence="1 4">The glycine cleavage system catalyzes the degradation of glycine. The P protein binds the alpha-amino group of glycine through its pyridoxal phosphate cofactor; CO(2) is released and the remaining methylamine moiety is then transferred to the lipoamide cofactor of the H protein.</text>
</comment>
<evidence type="ECO:0000313" key="7">
    <source>
        <dbReference type="Proteomes" id="UP000186469"/>
    </source>
</evidence>
<dbReference type="InterPro" id="IPR015421">
    <property type="entry name" value="PyrdxlP-dep_Trfase_major"/>
</dbReference>
<evidence type="ECO:0000256" key="1">
    <source>
        <dbReference type="ARBA" id="ARBA00003788"/>
    </source>
</evidence>
<comment type="catalytic activity">
    <reaction evidence="3 4">
        <text>N(6)-[(R)-lipoyl]-L-lysyl-[glycine-cleavage complex H protein] + glycine + H(+) = N(6)-[(R)-S(8)-aminomethyldihydrolipoyl]-L-lysyl-[glycine-cleavage complex H protein] + CO2</text>
        <dbReference type="Rhea" id="RHEA:24304"/>
        <dbReference type="Rhea" id="RHEA-COMP:10494"/>
        <dbReference type="Rhea" id="RHEA-COMP:10495"/>
        <dbReference type="ChEBI" id="CHEBI:15378"/>
        <dbReference type="ChEBI" id="CHEBI:16526"/>
        <dbReference type="ChEBI" id="CHEBI:57305"/>
        <dbReference type="ChEBI" id="CHEBI:83099"/>
        <dbReference type="ChEBI" id="CHEBI:83143"/>
        <dbReference type="EC" id="1.4.4.2"/>
    </reaction>
</comment>
<dbReference type="STRING" id="1121455.SAMN02745728_02147"/>
<accession>A0A1M7TK99</accession>
<evidence type="ECO:0000256" key="2">
    <source>
        <dbReference type="ARBA" id="ARBA00023002"/>
    </source>
</evidence>
<dbReference type="GO" id="GO:0019464">
    <property type="term" value="P:glycine decarboxylation via glycine cleavage system"/>
    <property type="evidence" value="ECO:0007669"/>
    <property type="project" value="UniProtKB-UniRule"/>
</dbReference>
<dbReference type="InterPro" id="IPR020581">
    <property type="entry name" value="GDC_P"/>
</dbReference>
<evidence type="ECO:0000256" key="4">
    <source>
        <dbReference type="HAMAP-Rule" id="MF_00712"/>
    </source>
</evidence>
<dbReference type="Gene3D" id="3.40.640.10">
    <property type="entry name" value="Type I PLP-dependent aspartate aminotransferase-like (Major domain)"/>
    <property type="match status" value="1"/>
</dbReference>
<proteinExistence type="inferred from homology"/>
<evidence type="ECO:0000259" key="5">
    <source>
        <dbReference type="Pfam" id="PF02347"/>
    </source>
</evidence>
<dbReference type="EC" id="1.4.4.2" evidence="4"/>
<dbReference type="InterPro" id="IPR049315">
    <property type="entry name" value="GDC-P_N"/>
</dbReference>
<dbReference type="CDD" id="cd00613">
    <property type="entry name" value="GDC-P"/>
    <property type="match status" value="1"/>
</dbReference>
<dbReference type="OrthoDB" id="9801272at2"/>
<dbReference type="GO" id="GO:0004375">
    <property type="term" value="F:glycine dehydrogenase (decarboxylating) activity"/>
    <property type="evidence" value="ECO:0007669"/>
    <property type="project" value="UniProtKB-EC"/>
</dbReference>
<dbReference type="AlphaFoldDB" id="A0A1M7TK99"/>
<organism evidence="6 7">
    <name type="scientific">Desulfovibrio litoralis DSM 11393</name>
    <dbReference type="NCBI Taxonomy" id="1121455"/>
    <lineage>
        <taxon>Bacteria</taxon>
        <taxon>Pseudomonadati</taxon>
        <taxon>Thermodesulfobacteriota</taxon>
        <taxon>Desulfovibrionia</taxon>
        <taxon>Desulfovibrionales</taxon>
        <taxon>Desulfovibrionaceae</taxon>
        <taxon>Desulfovibrio</taxon>
    </lineage>
</organism>
<dbReference type="InterPro" id="IPR015422">
    <property type="entry name" value="PyrdxlP-dep_Trfase_small"/>
</dbReference>
<dbReference type="NCBIfam" id="NF001696">
    <property type="entry name" value="PRK00451.1"/>
    <property type="match status" value="1"/>
</dbReference>
<dbReference type="PIRSF" id="PIRSF006815">
    <property type="entry name" value="GcvPA"/>
    <property type="match status" value="1"/>
</dbReference>
<dbReference type="Pfam" id="PF02347">
    <property type="entry name" value="GDC-P"/>
    <property type="match status" value="1"/>
</dbReference>
<dbReference type="SUPFAM" id="SSF53383">
    <property type="entry name" value="PLP-dependent transferases"/>
    <property type="match status" value="1"/>
</dbReference>
<evidence type="ECO:0000313" key="6">
    <source>
        <dbReference type="EMBL" id="SHN71126.1"/>
    </source>
</evidence>
<dbReference type="PANTHER" id="PTHR42806:SF1">
    <property type="entry name" value="GLYCINE DEHYDROGENASE (DECARBOXYLATING)"/>
    <property type="match status" value="1"/>
</dbReference>
<dbReference type="InterPro" id="IPR015424">
    <property type="entry name" value="PyrdxlP-dep_Trfase"/>
</dbReference>
<sequence>MPFIPHTPAELKEMLNFIGVNNLEDLFAEIPQTLRPKSFNLPNGLSEMETMDKFTELASKNDIQLSSFLGGGFYNRYIPHIIDTLSGRGEFLTSYTPYQPEASQGTLQAIFEYQSVIARLFELDYANASVYDGGTALFEAAMMAVRASKKTRLVIDSSVNPLYRQMLQTLTANLELELVTVEHSNGEPNLEALAKAVNDKTAALIVQNPNFFGVISDFSELFAVNKKQGGYNIIASDPIMQSILKTPGEMKADIAVAEGQSLGLPLSFGGPYLGIMACTKDLIRQMPGRIVGRTSDTDGRTGYVLTLQAREQHIRRAKATSNICSNQALCALRAVIYICLNGSEGLERTALNSMQNMRLVEEKLLKIKGIKRLNQAPYANEVAFVLPKDAEAVYNTLAKEKCLPGLAVKRWYKNMDNVLLVCATEKTTAKDIELLSRLLTECLK</sequence>
<feature type="domain" description="Glycine cleavage system P-protein N-terminal" evidence="5">
    <location>
        <begin position="3"/>
        <end position="436"/>
    </location>
</feature>
<gene>
    <name evidence="4" type="primary">gcvPA</name>
    <name evidence="6" type="ORF">SAMN02745728_02147</name>
</gene>
<reference evidence="6 7" key="1">
    <citation type="submission" date="2016-12" db="EMBL/GenBank/DDBJ databases">
        <authorList>
            <person name="Song W.-J."/>
            <person name="Kurnit D.M."/>
        </authorList>
    </citation>
    <scope>NUCLEOTIDE SEQUENCE [LARGE SCALE GENOMIC DNA]</scope>
    <source>
        <strain evidence="6 7">DSM 11393</strain>
    </source>
</reference>
<dbReference type="HAMAP" id="MF_00712">
    <property type="entry name" value="GcvPA"/>
    <property type="match status" value="1"/>
</dbReference>
<protein>
    <recommendedName>
        <fullName evidence="4">Probable glycine dehydrogenase (decarboxylating) subunit 1</fullName>
        <ecNumber evidence="4">1.4.4.2</ecNumber>
    </recommendedName>
    <alternativeName>
        <fullName evidence="4">Glycine cleavage system P-protein subunit 1</fullName>
    </alternativeName>
    <alternativeName>
        <fullName evidence="4">Glycine decarboxylase subunit 1</fullName>
    </alternativeName>
    <alternativeName>
        <fullName evidence="4">Glycine dehydrogenase (aminomethyl-transferring) subunit 1</fullName>
    </alternativeName>
</protein>
<comment type="similarity">
    <text evidence="4">Belongs to the GcvP family. N-terminal subunit subfamily.</text>
</comment>
<comment type="subunit">
    <text evidence="4">The glycine cleavage system is composed of four proteins: P, T, L and H. In this organism, the P 'protein' is a heterodimer of two subunits.</text>
</comment>
<evidence type="ECO:0000256" key="3">
    <source>
        <dbReference type="ARBA" id="ARBA00049026"/>
    </source>
</evidence>
<keyword evidence="7" id="KW-1185">Reference proteome</keyword>
<dbReference type="InterPro" id="IPR023010">
    <property type="entry name" value="GcvPA"/>
</dbReference>
<dbReference type="EMBL" id="FRDI01000014">
    <property type="protein sequence ID" value="SHN71126.1"/>
    <property type="molecule type" value="Genomic_DNA"/>
</dbReference>
<keyword evidence="2 4" id="KW-0560">Oxidoreductase</keyword>
<dbReference type="GO" id="GO:0009116">
    <property type="term" value="P:nucleoside metabolic process"/>
    <property type="evidence" value="ECO:0007669"/>
    <property type="project" value="InterPro"/>
</dbReference>
<name>A0A1M7TK99_9BACT</name>
<dbReference type="Gene3D" id="3.90.1150.10">
    <property type="entry name" value="Aspartate Aminotransferase, domain 1"/>
    <property type="match status" value="1"/>
</dbReference>
<dbReference type="RefSeq" id="WP_072697821.1">
    <property type="nucleotide sequence ID" value="NZ_FRDI01000014.1"/>
</dbReference>
<dbReference type="PANTHER" id="PTHR42806">
    <property type="entry name" value="GLYCINE CLEAVAGE SYSTEM P-PROTEIN"/>
    <property type="match status" value="1"/>
</dbReference>